<dbReference type="PANTHER" id="PTHR20941">
    <property type="entry name" value="FOLATE SYNTHESIS PROTEINS"/>
    <property type="match status" value="1"/>
</dbReference>
<evidence type="ECO:0000256" key="1">
    <source>
        <dbReference type="ARBA" id="ARBA00000012"/>
    </source>
</evidence>
<dbReference type="EC" id="2.5.1.15" evidence="4"/>
<evidence type="ECO:0000256" key="2">
    <source>
        <dbReference type="ARBA" id="ARBA00001946"/>
    </source>
</evidence>
<name>A0A644VX84_9ZZZZ</name>
<dbReference type="CDD" id="cd00739">
    <property type="entry name" value="DHPS"/>
    <property type="match status" value="1"/>
</dbReference>
<proteinExistence type="predicted"/>
<dbReference type="NCBIfam" id="TIGR01496">
    <property type="entry name" value="DHPS"/>
    <property type="match status" value="1"/>
</dbReference>
<feature type="domain" description="Pterin-binding" evidence="9">
    <location>
        <begin position="20"/>
        <end position="273"/>
    </location>
</feature>
<dbReference type="InterPro" id="IPR011005">
    <property type="entry name" value="Dihydropteroate_synth-like_sf"/>
</dbReference>
<evidence type="ECO:0000256" key="5">
    <source>
        <dbReference type="ARBA" id="ARBA00022679"/>
    </source>
</evidence>
<keyword evidence="5 10" id="KW-0808">Transferase</keyword>
<comment type="caution">
    <text evidence="10">The sequence shown here is derived from an EMBL/GenBank/DDBJ whole genome shotgun (WGS) entry which is preliminary data.</text>
</comment>
<dbReference type="GO" id="GO:0004156">
    <property type="term" value="F:dihydropteroate synthase activity"/>
    <property type="evidence" value="ECO:0007669"/>
    <property type="project" value="UniProtKB-EC"/>
</dbReference>
<keyword evidence="6" id="KW-0479">Metal-binding</keyword>
<reference evidence="10" key="1">
    <citation type="submission" date="2019-08" db="EMBL/GenBank/DDBJ databases">
        <authorList>
            <person name="Kucharzyk K."/>
            <person name="Murdoch R.W."/>
            <person name="Higgins S."/>
            <person name="Loffler F."/>
        </authorList>
    </citation>
    <scope>NUCLEOTIDE SEQUENCE</scope>
</reference>
<dbReference type="InterPro" id="IPR000489">
    <property type="entry name" value="Pterin-binding_dom"/>
</dbReference>
<evidence type="ECO:0000256" key="7">
    <source>
        <dbReference type="ARBA" id="ARBA00022842"/>
    </source>
</evidence>
<sequence>MQDSDLFLKLNGKLYDLRMPFVMGIVNITPDSFFALSRYKSDRTLLQQVENFLSEGATIIDIGGYSTRPQAEPVSVDEEIRRISEALEIICKKFPEAVLSVDTFRSPVARMAVQEYGVAMINDISGGTLDQLMFETIADLQVAYVLMHTRSTPQHMQEQTQYEDVVAEVLQFLAKRVAQLRLLGVHDVVIDPGFGFAKNLEQNYEMMSKLSLFRQIEAPLLVGISRKSMIYKLLGITPEEALNGTTALNMLALMGGASILRVHDVKEAVEAIRIFNAYRQLTK</sequence>
<evidence type="ECO:0000256" key="3">
    <source>
        <dbReference type="ARBA" id="ARBA00004763"/>
    </source>
</evidence>
<dbReference type="GO" id="GO:0046656">
    <property type="term" value="P:folic acid biosynthetic process"/>
    <property type="evidence" value="ECO:0007669"/>
    <property type="project" value="UniProtKB-KW"/>
</dbReference>
<dbReference type="PROSITE" id="PS00793">
    <property type="entry name" value="DHPS_2"/>
    <property type="match status" value="1"/>
</dbReference>
<dbReference type="Pfam" id="PF00809">
    <property type="entry name" value="Pterin_bind"/>
    <property type="match status" value="1"/>
</dbReference>
<accession>A0A644VX84</accession>
<evidence type="ECO:0000259" key="9">
    <source>
        <dbReference type="PROSITE" id="PS50972"/>
    </source>
</evidence>
<comment type="cofactor">
    <cofactor evidence="2">
        <name>Mg(2+)</name>
        <dbReference type="ChEBI" id="CHEBI:18420"/>
    </cofactor>
</comment>
<dbReference type="SUPFAM" id="SSF51717">
    <property type="entry name" value="Dihydropteroate synthetase-like"/>
    <property type="match status" value="1"/>
</dbReference>
<dbReference type="GO" id="GO:0046872">
    <property type="term" value="F:metal ion binding"/>
    <property type="evidence" value="ECO:0007669"/>
    <property type="project" value="UniProtKB-KW"/>
</dbReference>
<dbReference type="InterPro" id="IPR045031">
    <property type="entry name" value="DHP_synth-like"/>
</dbReference>
<dbReference type="InterPro" id="IPR006390">
    <property type="entry name" value="DHP_synth_dom"/>
</dbReference>
<keyword evidence="7" id="KW-0460">Magnesium</keyword>
<gene>
    <name evidence="10" type="primary">folP_12</name>
    <name evidence="10" type="ORF">SDC9_42070</name>
</gene>
<dbReference type="PROSITE" id="PS50972">
    <property type="entry name" value="PTERIN_BINDING"/>
    <property type="match status" value="1"/>
</dbReference>
<dbReference type="GO" id="GO:0046654">
    <property type="term" value="P:tetrahydrofolate biosynthetic process"/>
    <property type="evidence" value="ECO:0007669"/>
    <property type="project" value="TreeGrafter"/>
</dbReference>
<comment type="catalytic activity">
    <reaction evidence="1">
        <text>(7,8-dihydropterin-6-yl)methyl diphosphate + 4-aminobenzoate = 7,8-dihydropteroate + diphosphate</text>
        <dbReference type="Rhea" id="RHEA:19949"/>
        <dbReference type="ChEBI" id="CHEBI:17836"/>
        <dbReference type="ChEBI" id="CHEBI:17839"/>
        <dbReference type="ChEBI" id="CHEBI:33019"/>
        <dbReference type="ChEBI" id="CHEBI:72950"/>
        <dbReference type="EC" id="2.5.1.15"/>
    </reaction>
</comment>
<protein>
    <recommendedName>
        <fullName evidence="4">dihydropteroate synthase</fullName>
        <ecNumber evidence="4">2.5.1.15</ecNumber>
    </recommendedName>
</protein>
<dbReference type="PANTHER" id="PTHR20941:SF1">
    <property type="entry name" value="FOLIC ACID SYNTHESIS PROTEIN FOL1"/>
    <property type="match status" value="1"/>
</dbReference>
<dbReference type="Gene3D" id="3.20.20.20">
    <property type="entry name" value="Dihydropteroate synthase-like"/>
    <property type="match status" value="1"/>
</dbReference>
<organism evidence="10">
    <name type="scientific">bioreactor metagenome</name>
    <dbReference type="NCBI Taxonomy" id="1076179"/>
    <lineage>
        <taxon>unclassified sequences</taxon>
        <taxon>metagenomes</taxon>
        <taxon>ecological metagenomes</taxon>
    </lineage>
</organism>
<evidence type="ECO:0000256" key="8">
    <source>
        <dbReference type="ARBA" id="ARBA00022909"/>
    </source>
</evidence>
<comment type="pathway">
    <text evidence="3">Cofactor biosynthesis; tetrahydrofolate biosynthesis; 7,8-dihydrofolate from 2-amino-4-hydroxy-6-hydroxymethyl-7,8-dihydropteridine diphosphate and 4-aminobenzoate: step 1/2.</text>
</comment>
<evidence type="ECO:0000313" key="10">
    <source>
        <dbReference type="EMBL" id="MPL95897.1"/>
    </source>
</evidence>
<evidence type="ECO:0000256" key="6">
    <source>
        <dbReference type="ARBA" id="ARBA00022723"/>
    </source>
</evidence>
<evidence type="ECO:0000256" key="4">
    <source>
        <dbReference type="ARBA" id="ARBA00012458"/>
    </source>
</evidence>
<dbReference type="GO" id="GO:0005829">
    <property type="term" value="C:cytosol"/>
    <property type="evidence" value="ECO:0007669"/>
    <property type="project" value="TreeGrafter"/>
</dbReference>
<keyword evidence="8" id="KW-0289">Folate biosynthesis</keyword>
<dbReference type="AlphaFoldDB" id="A0A644VX84"/>
<dbReference type="EMBL" id="VSSQ01000486">
    <property type="protein sequence ID" value="MPL95897.1"/>
    <property type="molecule type" value="Genomic_DNA"/>
</dbReference>